<reference evidence="2" key="1">
    <citation type="submission" date="2017-04" db="EMBL/GenBank/DDBJ databases">
        <authorList>
            <person name="Varghese N."/>
            <person name="Submissions S."/>
        </authorList>
    </citation>
    <scope>NUCLEOTIDE SEQUENCE [LARGE SCALE GENOMIC DNA]</scope>
    <source>
        <strain evidence="2">LMG 29540</strain>
    </source>
</reference>
<dbReference type="STRING" id="1515439.SAMN06265784_10762"/>
<accession>A0A1X7LM34</accession>
<dbReference type="AlphaFoldDB" id="A0A1X7LM34"/>
<organism evidence="1 2">
    <name type="scientific">Paraburkholderia susongensis</name>
    <dbReference type="NCBI Taxonomy" id="1515439"/>
    <lineage>
        <taxon>Bacteria</taxon>
        <taxon>Pseudomonadati</taxon>
        <taxon>Pseudomonadota</taxon>
        <taxon>Betaproteobacteria</taxon>
        <taxon>Burkholderiales</taxon>
        <taxon>Burkholderiaceae</taxon>
        <taxon>Paraburkholderia</taxon>
    </lineage>
</organism>
<keyword evidence="2" id="KW-1185">Reference proteome</keyword>
<name>A0A1X7LM34_9BURK</name>
<dbReference type="OrthoDB" id="3078393at2"/>
<evidence type="ECO:0000313" key="1">
    <source>
        <dbReference type="EMBL" id="SMG54966.1"/>
    </source>
</evidence>
<dbReference type="RefSeq" id="WP_143809017.1">
    <property type="nucleotide sequence ID" value="NZ_FXAT01000007.1"/>
</dbReference>
<protein>
    <submittedName>
        <fullName evidence="1">Uncharacterized protein</fullName>
    </submittedName>
</protein>
<gene>
    <name evidence="1" type="ORF">SAMN06265784_10762</name>
</gene>
<sequence length="314" mass="35160">MKTIVSPSDCAMAVGVPLTRDRFVQRFLVREEGSFIFEGVLRGNSRERDPDAAWCRWSNEAEQIEKRLRQLERKGVTVQRDAVLDDLLALMERFEVVTVFSHWRSALFRASDLRDPEALGAALGDPAHALHRAVQALTGVPPRAENGLAELNRALFSSAGDVPLRDDADAAPGRPSTLQTHWHERRLLLESCAPHFFRGGASVEFANGFETVETVVASVPPTFDRMLDLTICTCVLMATRIKQRAPGCYVACNEHWTYPLPRLLIYQRVIDLLSATPAPFEDAVFKVRALIQSEIDRERNKKSVGKLSGQRALR</sequence>
<dbReference type="Proteomes" id="UP000193228">
    <property type="component" value="Unassembled WGS sequence"/>
</dbReference>
<evidence type="ECO:0000313" key="2">
    <source>
        <dbReference type="Proteomes" id="UP000193228"/>
    </source>
</evidence>
<dbReference type="EMBL" id="FXAT01000007">
    <property type="protein sequence ID" value="SMG54966.1"/>
    <property type="molecule type" value="Genomic_DNA"/>
</dbReference>
<proteinExistence type="predicted"/>